<dbReference type="Gene3D" id="1.10.357.10">
    <property type="entry name" value="Tetracycline Repressor, domain 2"/>
    <property type="match status" value="1"/>
</dbReference>
<dbReference type="InterPro" id="IPR036271">
    <property type="entry name" value="Tet_transcr_reg_TetR-rel_C_sf"/>
</dbReference>
<keyword evidence="9" id="KW-1185">Reference proteome</keyword>
<dbReference type="SUPFAM" id="SSF48498">
    <property type="entry name" value="Tetracyclin repressor-like, C-terminal domain"/>
    <property type="match status" value="1"/>
</dbReference>
<sequence length="229" mass="25088">MARRLIGEAAILDAARQAFASKGYDGTSIRDIAEAAGVSLSALYYYYPSKYEALYALVLDAFDHYFAESGEALESAGDDARNQLDALVRHLVMYRVKNAAQSKLLLQEADKLHGEGATLVRKKQIESNDRFHAVINLGVEQGHFETPYPDDCVRAIISMCNAISMWYRPGGSLKVKDLQDRYSHFAFEVAQCSAPPIPVGRPRRARGTASTSASDDAASVVAERPAPRS</sequence>
<proteinExistence type="predicted"/>
<dbReference type="PANTHER" id="PTHR30055">
    <property type="entry name" value="HTH-TYPE TRANSCRIPTIONAL REGULATOR RUTR"/>
    <property type="match status" value="1"/>
</dbReference>
<dbReference type="PRINTS" id="PR00455">
    <property type="entry name" value="HTHTETR"/>
</dbReference>
<dbReference type="InterPro" id="IPR001647">
    <property type="entry name" value="HTH_TetR"/>
</dbReference>
<dbReference type="InterPro" id="IPR041490">
    <property type="entry name" value="KstR2_TetR_C"/>
</dbReference>
<evidence type="ECO:0000259" key="7">
    <source>
        <dbReference type="PROSITE" id="PS50977"/>
    </source>
</evidence>
<evidence type="ECO:0000313" key="9">
    <source>
        <dbReference type="Proteomes" id="UP001501183"/>
    </source>
</evidence>
<dbReference type="SUPFAM" id="SSF46689">
    <property type="entry name" value="Homeodomain-like"/>
    <property type="match status" value="1"/>
</dbReference>
<evidence type="ECO:0000256" key="5">
    <source>
        <dbReference type="PROSITE-ProRule" id="PRU00335"/>
    </source>
</evidence>
<feature type="region of interest" description="Disordered" evidence="6">
    <location>
        <begin position="196"/>
        <end position="229"/>
    </location>
</feature>
<evidence type="ECO:0000256" key="4">
    <source>
        <dbReference type="ARBA" id="ARBA00023163"/>
    </source>
</evidence>
<dbReference type="PROSITE" id="PS50977">
    <property type="entry name" value="HTH_TETR_2"/>
    <property type="match status" value="1"/>
</dbReference>
<dbReference type="InterPro" id="IPR050109">
    <property type="entry name" value="HTH-type_TetR-like_transc_reg"/>
</dbReference>
<feature type="domain" description="HTH tetR-type" evidence="7">
    <location>
        <begin position="5"/>
        <end position="65"/>
    </location>
</feature>
<organism evidence="8 9">
    <name type="scientific">Rhodococcus olei</name>
    <dbReference type="NCBI Taxonomy" id="2161675"/>
    <lineage>
        <taxon>Bacteria</taxon>
        <taxon>Bacillati</taxon>
        <taxon>Actinomycetota</taxon>
        <taxon>Actinomycetes</taxon>
        <taxon>Mycobacteriales</taxon>
        <taxon>Nocardiaceae</taxon>
        <taxon>Rhodococcus</taxon>
    </lineage>
</organism>
<evidence type="ECO:0000313" key="8">
    <source>
        <dbReference type="EMBL" id="GAA4474933.1"/>
    </source>
</evidence>
<comment type="caution">
    <text evidence="8">The sequence shown here is derived from an EMBL/GenBank/DDBJ whole genome shotgun (WGS) entry which is preliminary data.</text>
</comment>
<keyword evidence="1" id="KW-0678">Repressor</keyword>
<feature type="compositionally biased region" description="Low complexity" evidence="6">
    <location>
        <begin position="207"/>
        <end position="222"/>
    </location>
</feature>
<dbReference type="InterPro" id="IPR009057">
    <property type="entry name" value="Homeodomain-like_sf"/>
</dbReference>
<dbReference type="PANTHER" id="PTHR30055:SF175">
    <property type="entry name" value="HTH-TYPE TRANSCRIPTIONAL REPRESSOR KSTR2"/>
    <property type="match status" value="1"/>
</dbReference>
<name>A0ABP8NYI8_9NOCA</name>
<gene>
    <name evidence="8" type="ORF">GCM10023094_11430</name>
</gene>
<dbReference type="Pfam" id="PF17932">
    <property type="entry name" value="TetR_C_24"/>
    <property type="match status" value="1"/>
</dbReference>
<protein>
    <submittedName>
        <fullName evidence="8">TetR/AcrR family transcriptional regulator</fullName>
    </submittedName>
</protein>
<keyword evidence="4" id="KW-0804">Transcription</keyword>
<accession>A0ABP8NYI8</accession>
<reference evidence="9" key="1">
    <citation type="journal article" date="2019" name="Int. J. Syst. Evol. Microbiol.">
        <title>The Global Catalogue of Microorganisms (GCM) 10K type strain sequencing project: providing services to taxonomists for standard genome sequencing and annotation.</title>
        <authorList>
            <consortium name="The Broad Institute Genomics Platform"/>
            <consortium name="The Broad Institute Genome Sequencing Center for Infectious Disease"/>
            <person name="Wu L."/>
            <person name="Ma J."/>
        </authorList>
    </citation>
    <scope>NUCLEOTIDE SEQUENCE [LARGE SCALE GENOMIC DNA]</scope>
    <source>
        <strain evidence="9">JCM 32206</strain>
    </source>
</reference>
<keyword evidence="2" id="KW-0805">Transcription regulation</keyword>
<keyword evidence="3 5" id="KW-0238">DNA-binding</keyword>
<evidence type="ECO:0000256" key="1">
    <source>
        <dbReference type="ARBA" id="ARBA00022491"/>
    </source>
</evidence>
<dbReference type="Pfam" id="PF00440">
    <property type="entry name" value="TetR_N"/>
    <property type="match status" value="1"/>
</dbReference>
<dbReference type="Proteomes" id="UP001501183">
    <property type="component" value="Unassembled WGS sequence"/>
</dbReference>
<dbReference type="EMBL" id="BAABFB010000024">
    <property type="protein sequence ID" value="GAA4474933.1"/>
    <property type="molecule type" value="Genomic_DNA"/>
</dbReference>
<evidence type="ECO:0000256" key="2">
    <source>
        <dbReference type="ARBA" id="ARBA00023015"/>
    </source>
</evidence>
<evidence type="ECO:0000256" key="3">
    <source>
        <dbReference type="ARBA" id="ARBA00023125"/>
    </source>
</evidence>
<dbReference type="RefSeq" id="WP_345342809.1">
    <property type="nucleotide sequence ID" value="NZ_BAABFB010000024.1"/>
</dbReference>
<evidence type="ECO:0000256" key="6">
    <source>
        <dbReference type="SAM" id="MobiDB-lite"/>
    </source>
</evidence>
<feature type="DNA-binding region" description="H-T-H motif" evidence="5">
    <location>
        <begin position="28"/>
        <end position="47"/>
    </location>
</feature>